<dbReference type="Gene3D" id="3.50.50.60">
    <property type="entry name" value="FAD/NAD(P)-binding domain"/>
    <property type="match status" value="1"/>
</dbReference>
<accession>A0A2X2IUM6</accession>
<sequence>MKRDGTNKSFWQDVDIENFSTDPAILDFHTIVVGAGITGVTLAKELQNRGIKCLLLDKENPGFGTTGGTTAHINNFYDASYNEIIENFGKDPAQLLLNATLEVLDYIKDNISKYSIQCAYSTCDFFLFSAESGQNEQLEQIYAAHQQLGLPTHYVETIPFDIPFEKAICIEGQAQFHPMRYIAGMIEAYRREGGEILTGRGIETYSNEDGRVKLKLSGKEVYTAKNIIWATHVPPGKNRFNFLLAPYRSYVLTLKLHGEPEALGQAADLYDPYHYFRYHRSDKEHYLIVGGFDHKTGDDQQTEQHFADLKLWVDQHFDYDELTASWSSQYYDSADGLPFIGSMPNENNVYIATGYGGNGMTFGSMASLVIPDLLEGKENPLAELLSPSRIKPVASAQQVLSEGVNAAKHFIMDKFSAESLKEVESLQPAEGKIVHYRERKLAICRDMEGELHAVNSVCPHMGCTVSWNPSEMSWDCPCHGSRFGMNGKLLNGPASVDLGRVNFD</sequence>
<keyword evidence="4" id="KW-0411">Iron-sulfur</keyword>
<dbReference type="PANTHER" id="PTHR13847">
    <property type="entry name" value="SARCOSINE DEHYDROGENASE-RELATED"/>
    <property type="match status" value="1"/>
</dbReference>
<name>A0A2X2IUM6_SPHMU</name>
<dbReference type="Proteomes" id="UP000251241">
    <property type="component" value="Unassembled WGS sequence"/>
</dbReference>
<dbReference type="GO" id="GO:0005737">
    <property type="term" value="C:cytoplasm"/>
    <property type="evidence" value="ECO:0007669"/>
    <property type="project" value="TreeGrafter"/>
</dbReference>
<keyword evidence="3" id="KW-0408">Iron</keyword>
<dbReference type="Pfam" id="PF01266">
    <property type="entry name" value="DAO"/>
    <property type="match status" value="1"/>
</dbReference>
<dbReference type="RefSeq" id="WP_172462388.1">
    <property type="nucleotide sequence ID" value="NZ_UAUU01000008.1"/>
</dbReference>
<dbReference type="GO" id="GO:0046872">
    <property type="term" value="F:metal ion binding"/>
    <property type="evidence" value="ECO:0007669"/>
    <property type="project" value="UniProtKB-KW"/>
</dbReference>
<dbReference type="InterPro" id="IPR005805">
    <property type="entry name" value="Rieske_Fe-S_prot_C"/>
</dbReference>
<evidence type="ECO:0000256" key="2">
    <source>
        <dbReference type="ARBA" id="ARBA00022723"/>
    </source>
</evidence>
<dbReference type="PRINTS" id="PR00162">
    <property type="entry name" value="RIESKE"/>
</dbReference>
<keyword evidence="7" id="KW-0560">Oxidoreductase</keyword>
<dbReference type="InterPro" id="IPR017941">
    <property type="entry name" value="Rieske_2Fe-2S"/>
</dbReference>
<dbReference type="AlphaFoldDB" id="A0A2X2IUM6"/>
<dbReference type="Gene3D" id="3.30.9.10">
    <property type="entry name" value="D-Amino Acid Oxidase, subunit A, domain 2"/>
    <property type="match status" value="1"/>
</dbReference>
<dbReference type="InterPro" id="IPR036188">
    <property type="entry name" value="FAD/NAD-bd_sf"/>
</dbReference>
<evidence type="ECO:0000256" key="3">
    <source>
        <dbReference type="ARBA" id="ARBA00023004"/>
    </source>
</evidence>
<evidence type="ECO:0000256" key="4">
    <source>
        <dbReference type="ARBA" id="ARBA00023014"/>
    </source>
</evidence>
<protein>
    <submittedName>
        <fullName evidence="7">Gamma-glutamylputrescine oxidoreductase</fullName>
        <ecNumber evidence="7">1.4.3.-</ecNumber>
    </submittedName>
</protein>
<dbReference type="Gene3D" id="2.102.10.10">
    <property type="entry name" value="Rieske [2Fe-2S] iron-sulphur domain"/>
    <property type="match status" value="1"/>
</dbReference>
<dbReference type="EMBL" id="UAUU01000008">
    <property type="protein sequence ID" value="SPZ85897.1"/>
    <property type="molecule type" value="Genomic_DNA"/>
</dbReference>
<evidence type="ECO:0000259" key="6">
    <source>
        <dbReference type="PROSITE" id="PS51296"/>
    </source>
</evidence>
<gene>
    <name evidence="7" type="primary">puuB</name>
    <name evidence="7" type="ORF">NCTC11343_02462</name>
</gene>
<dbReference type="GO" id="GO:0016020">
    <property type="term" value="C:membrane"/>
    <property type="evidence" value="ECO:0007669"/>
    <property type="project" value="InterPro"/>
</dbReference>
<dbReference type="SUPFAM" id="SSF50022">
    <property type="entry name" value="ISP domain"/>
    <property type="match status" value="1"/>
</dbReference>
<dbReference type="PROSITE" id="PS51296">
    <property type="entry name" value="RIESKE"/>
    <property type="match status" value="1"/>
</dbReference>
<dbReference type="Pfam" id="PF00355">
    <property type="entry name" value="Rieske"/>
    <property type="match status" value="1"/>
</dbReference>
<proteinExistence type="predicted"/>
<dbReference type="SUPFAM" id="SSF51905">
    <property type="entry name" value="FAD/NAD(P)-binding domain"/>
    <property type="match status" value="1"/>
</dbReference>
<keyword evidence="2" id="KW-0479">Metal-binding</keyword>
<evidence type="ECO:0000256" key="1">
    <source>
        <dbReference type="ARBA" id="ARBA00022714"/>
    </source>
</evidence>
<dbReference type="GO" id="GO:0016491">
    <property type="term" value="F:oxidoreductase activity"/>
    <property type="evidence" value="ECO:0007669"/>
    <property type="project" value="UniProtKB-KW"/>
</dbReference>
<organism evidence="7 8">
    <name type="scientific">Sphingobacterium multivorum</name>
    <dbReference type="NCBI Taxonomy" id="28454"/>
    <lineage>
        <taxon>Bacteria</taxon>
        <taxon>Pseudomonadati</taxon>
        <taxon>Bacteroidota</taxon>
        <taxon>Sphingobacteriia</taxon>
        <taxon>Sphingobacteriales</taxon>
        <taxon>Sphingobacteriaceae</taxon>
        <taxon>Sphingobacterium</taxon>
    </lineage>
</organism>
<dbReference type="GO" id="GO:0051537">
    <property type="term" value="F:2 iron, 2 sulfur cluster binding"/>
    <property type="evidence" value="ECO:0007669"/>
    <property type="project" value="UniProtKB-KW"/>
</dbReference>
<reference evidence="7 8" key="1">
    <citation type="submission" date="2018-06" db="EMBL/GenBank/DDBJ databases">
        <authorList>
            <consortium name="Pathogen Informatics"/>
            <person name="Doyle S."/>
        </authorList>
    </citation>
    <scope>NUCLEOTIDE SEQUENCE [LARGE SCALE GENOMIC DNA]</scope>
    <source>
        <strain evidence="7 8">NCTC11343</strain>
    </source>
</reference>
<keyword evidence="1" id="KW-0001">2Fe-2S</keyword>
<dbReference type="PANTHER" id="PTHR13847:SF281">
    <property type="entry name" value="FAD DEPENDENT OXIDOREDUCTASE DOMAIN-CONTAINING PROTEIN"/>
    <property type="match status" value="1"/>
</dbReference>
<dbReference type="EC" id="1.4.3.-" evidence="7"/>
<dbReference type="InterPro" id="IPR036922">
    <property type="entry name" value="Rieske_2Fe-2S_sf"/>
</dbReference>
<feature type="domain" description="Rieske" evidence="6">
    <location>
        <begin position="420"/>
        <end position="504"/>
    </location>
</feature>
<evidence type="ECO:0000256" key="5">
    <source>
        <dbReference type="ARBA" id="ARBA00023157"/>
    </source>
</evidence>
<keyword evidence="5" id="KW-1015">Disulfide bond</keyword>
<evidence type="ECO:0000313" key="7">
    <source>
        <dbReference type="EMBL" id="SPZ85897.1"/>
    </source>
</evidence>
<dbReference type="InterPro" id="IPR006076">
    <property type="entry name" value="FAD-dep_OxRdtase"/>
</dbReference>
<evidence type="ECO:0000313" key="8">
    <source>
        <dbReference type="Proteomes" id="UP000251241"/>
    </source>
</evidence>
<dbReference type="FunFam" id="2.102.10.10:FF:000014">
    <property type="entry name" value="Oxidoreductase, FAD dependent"/>
    <property type="match status" value="1"/>
</dbReference>